<feature type="region of interest" description="Disordered" evidence="1">
    <location>
        <begin position="1"/>
        <end position="22"/>
    </location>
</feature>
<organism evidence="2">
    <name type="scientific">candidate division WOR-3 bacterium</name>
    <dbReference type="NCBI Taxonomy" id="2052148"/>
    <lineage>
        <taxon>Bacteria</taxon>
        <taxon>Bacteria division WOR-3</taxon>
    </lineage>
</organism>
<name>A0A7C4GDC2_UNCW3</name>
<accession>A0A7C4GDC2</accession>
<gene>
    <name evidence="2" type="ORF">ENS41_05920</name>
</gene>
<protein>
    <recommendedName>
        <fullName evidence="3">Outer membrane protein beta-barrel domain-containing protein</fullName>
    </recommendedName>
</protein>
<evidence type="ECO:0000313" key="2">
    <source>
        <dbReference type="EMBL" id="HGK28476.1"/>
    </source>
</evidence>
<dbReference type="EMBL" id="DSUT01000123">
    <property type="protein sequence ID" value="HGK28476.1"/>
    <property type="molecule type" value="Genomic_DNA"/>
</dbReference>
<sequence length="274" mass="29173">MPRIRHGRVATEPDNDQHQPAPAHGLVRVDLAGSGSILAMVRTTFALIVAALACCAGAARAEESPEGWLIPFACAFEPDIAGINSIFARHNLPQAGSRLYGWGCEIRSLTGRNLLFGPLFFTTWNEAGNDSFQLRSDVLGLMAEAGLKLQLLDFLTVVPMLGLGGVRESFTLRKRTGPVNIDSLLAAPGQNATISPGFKATGLAALELGLAFNTQAGRFGLALRGGYVYSPLELVWRLANGSEVTGVPRSLIRGPFYSVGILLLPAAQTTQTYP</sequence>
<evidence type="ECO:0000256" key="1">
    <source>
        <dbReference type="SAM" id="MobiDB-lite"/>
    </source>
</evidence>
<evidence type="ECO:0008006" key="3">
    <source>
        <dbReference type="Google" id="ProtNLM"/>
    </source>
</evidence>
<comment type="caution">
    <text evidence="2">The sequence shown here is derived from an EMBL/GenBank/DDBJ whole genome shotgun (WGS) entry which is preliminary data.</text>
</comment>
<reference evidence="2" key="1">
    <citation type="journal article" date="2020" name="mSystems">
        <title>Genome- and Community-Level Interaction Insights into Carbon Utilization and Element Cycling Functions of Hydrothermarchaeota in Hydrothermal Sediment.</title>
        <authorList>
            <person name="Zhou Z."/>
            <person name="Liu Y."/>
            <person name="Xu W."/>
            <person name="Pan J."/>
            <person name="Luo Z.H."/>
            <person name="Li M."/>
        </authorList>
    </citation>
    <scope>NUCLEOTIDE SEQUENCE [LARGE SCALE GENOMIC DNA]</scope>
    <source>
        <strain evidence="2">SpSt-488</strain>
    </source>
</reference>
<dbReference type="AlphaFoldDB" id="A0A7C4GDC2"/>
<proteinExistence type="predicted"/>